<feature type="compositionally biased region" description="Polar residues" evidence="1">
    <location>
        <begin position="969"/>
        <end position="978"/>
    </location>
</feature>
<feature type="compositionally biased region" description="Polar residues" evidence="1">
    <location>
        <begin position="787"/>
        <end position="808"/>
    </location>
</feature>
<feature type="region of interest" description="Disordered" evidence="1">
    <location>
        <begin position="849"/>
        <end position="1082"/>
    </location>
</feature>
<dbReference type="InterPro" id="IPR010844">
    <property type="entry name" value="Occludin_ELL"/>
</dbReference>
<reference evidence="4" key="1">
    <citation type="submission" date="2025-08" db="UniProtKB">
        <authorList>
            <consortium name="RefSeq"/>
        </authorList>
    </citation>
    <scope>IDENTIFICATION</scope>
</reference>
<feature type="compositionally biased region" description="Basic and acidic residues" evidence="1">
    <location>
        <begin position="633"/>
        <end position="646"/>
    </location>
</feature>
<keyword evidence="3" id="KW-1185">Reference proteome</keyword>
<feature type="compositionally biased region" description="Basic and acidic residues" evidence="1">
    <location>
        <begin position="914"/>
        <end position="924"/>
    </location>
</feature>
<feature type="compositionally biased region" description="Basic and acidic residues" evidence="1">
    <location>
        <begin position="752"/>
        <end position="761"/>
    </location>
</feature>
<proteinExistence type="predicted"/>
<feature type="region of interest" description="Disordered" evidence="1">
    <location>
        <begin position="264"/>
        <end position="288"/>
    </location>
</feature>
<feature type="region of interest" description="Disordered" evidence="1">
    <location>
        <begin position="395"/>
        <end position="594"/>
    </location>
</feature>
<feature type="compositionally biased region" description="Basic and acidic residues" evidence="1">
    <location>
        <begin position="931"/>
        <end position="968"/>
    </location>
</feature>
<accession>A0AAJ6TDD4</accession>
<dbReference type="PANTHER" id="PTHR38372:SF2">
    <property type="entry name" value="DENTIN SIALOPHOSPHOPROTEIN-LIKE PROTEIN"/>
    <property type="match status" value="1"/>
</dbReference>
<dbReference type="PROSITE" id="PS51980">
    <property type="entry name" value="OCEL"/>
    <property type="match status" value="1"/>
</dbReference>
<feature type="compositionally biased region" description="Polar residues" evidence="1">
    <location>
        <begin position="33"/>
        <end position="43"/>
    </location>
</feature>
<sequence length="1254" mass="137545">MYGGSSKRGGRGGGGSGPRRSSLPPPPPVHRFTPSSRLSLGSTNNNPRNNRPGPINAKSSSSSNPGVEETFSLIPGNNPLAFAMIIRLAPDLVDEIRRIEAQGGTARIKFGSMANNPDGNVIDVGGKEFRFTWSRELGDLCDIYEERQGGVDGNGLLVESGCAWRKVNVQRVLDESTKNHVKMLSEEAERKFKSRKAIVLDQGNPAAKSQIKQLAAVESNPWFKRKIEPSFKKRKVEPPQVGGGGFPKTTYKPALPSTAIVKGRLSSPLPSPPEHSGAPASPFGTGSITKHHVSTEEYIPTQMKNKENAASSENEIPAKFNSALWETPGRKGNLGVKAMDLQSMLVNLLIQNPKGMSLKALEKAVSGTIPNSAKKIEPIIKKIANFQAPGRYILKPGMESEKVKKPSSESGSSPEDNHQQAHATEDNCCQRPDPEPRFAEKNPSVASKELVRSNSKLGEESNALEKLDIDQSSPDLFGEKKVSDNSEGQAGSSSDSGSDSDSESDSSDSGSDSGSRSRSRSRSPVGSGTGSSSDSESDASSNSKQGSDEDVDIMTSDDDKEPRHKLQTAEPGLLASPDPWRSVPNGIDKKLDGNKSAAVDIEGHGSAAVDIEGHESDAIEIEGHESDAIEVDKDLAGDEKDIKITKNDSLVTSKEGEKPLQGPESTFHDHDMIQERQMFIGNLFDDDDNMVRDSFRHEQSDSSDRTSKSKSKRGLDAKPFDSKSERVKRLKAESLSRVPTSKGRDTQFSGSPHDKHNEDMYKGPAIQVMDRADKQASDFGSEKLYNQAISGKSNPDFQQSGRRSSDQNARLKAQEAASRSKHAEGSGISCKFPEKGSFVHEVFSIHREKASRDTQNEDTFSKEKKVPINSKEGGAGGKHSASFDSHYRKQGEAFGRPKDPGQISNSNFGFSPKDSNRADMEKHRVASGRGLHRELSDLELGELREPLLEETPVKKRFERKGSFKHSENKSSTSDNCNSDIHKGKSIGKVSLDSGKPSPNLSAGVKRSPEHRVDDLTRPNHKAMQSQPQHVSSVDNLDVGSGFSKLADSSSRLTQNETSAKLGNSMEGYGESHKKAPLSAQKLHESKCGTLPLSVRESKTQPSNLMADLINGRKDTLMTEDSNNVSKKRESSSEDDSSSYSKYEKDAPELRGPIKDFSQYQEYVQEYRDKYDSYCSLNRILESYRNEFHKLGKDLESAKGRDMDRYHNILVQLKESYSQCGMKHRRLKKIFIVLHKELEQLKQRIKDFVPSYTKD</sequence>
<evidence type="ECO:0000313" key="4">
    <source>
        <dbReference type="RefSeq" id="XP_011008455.1"/>
    </source>
</evidence>
<evidence type="ECO:0000313" key="3">
    <source>
        <dbReference type="Proteomes" id="UP000694918"/>
    </source>
</evidence>
<evidence type="ECO:0000259" key="2">
    <source>
        <dbReference type="PROSITE" id="PS51980"/>
    </source>
</evidence>
<dbReference type="Pfam" id="PF07303">
    <property type="entry name" value="Occludin_ELL"/>
    <property type="match status" value="1"/>
</dbReference>
<name>A0AAJ6TDD4_POPEU</name>
<evidence type="ECO:0000256" key="1">
    <source>
        <dbReference type="SAM" id="MobiDB-lite"/>
    </source>
</evidence>
<feature type="compositionally biased region" description="Basic and acidic residues" evidence="1">
    <location>
        <begin position="689"/>
        <end position="734"/>
    </location>
</feature>
<dbReference type="Gene3D" id="6.10.140.340">
    <property type="match status" value="1"/>
</dbReference>
<dbReference type="PANTHER" id="PTHR38372">
    <property type="entry name" value="DENTIN SIALOPHOSPHOPROTEIN-LIKE PROTEIN"/>
    <property type="match status" value="1"/>
</dbReference>
<feature type="compositionally biased region" description="Polar residues" evidence="1">
    <location>
        <begin position="1022"/>
        <end position="1034"/>
    </location>
</feature>
<organism evidence="3 4">
    <name type="scientific">Populus euphratica</name>
    <name type="common">Euphrates poplar</name>
    <dbReference type="NCBI Taxonomy" id="75702"/>
    <lineage>
        <taxon>Eukaryota</taxon>
        <taxon>Viridiplantae</taxon>
        <taxon>Streptophyta</taxon>
        <taxon>Embryophyta</taxon>
        <taxon>Tracheophyta</taxon>
        <taxon>Spermatophyta</taxon>
        <taxon>Magnoliopsida</taxon>
        <taxon>eudicotyledons</taxon>
        <taxon>Gunneridae</taxon>
        <taxon>Pentapetalae</taxon>
        <taxon>rosids</taxon>
        <taxon>fabids</taxon>
        <taxon>Malpighiales</taxon>
        <taxon>Salicaceae</taxon>
        <taxon>Saliceae</taxon>
        <taxon>Populus</taxon>
    </lineage>
</organism>
<feature type="region of interest" description="Disordered" evidence="1">
    <location>
        <begin position="1"/>
        <end position="69"/>
    </location>
</feature>
<dbReference type="RefSeq" id="XP_011008455.1">
    <property type="nucleotide sequence ID" value="XM_011010153.1"/>
</dbReference>
<dbReference type="AlphaFoldDB" id="A0AAJ6TDD4"/>
<gene>
    <name evidence="4" type="primary">LOC105113823</name>
</gene>
<feature type="compositionally biased region" description="Basic and acidic residues" evidence="1">
    <location>
        <begin position="885"/>
        <end position="899"/>
    </location>
</feature>
<feature type="compositionally biased region" description="Basic and acidic residues" evidence="1">
    <location>
        <begin position="849"/>
        <end position="866"/>
    </location>
</feature>
<feature type="compositionally biased region" description="Gly residues" evidence="1">
    <location>
        <begin position="1"/>
        <end position="17"/>
    </location>
</feature>
<dbReference type="Proteomes" id="UP000694918">
    <property type="component" value="Unplaced"/>
</dbReference>
<dbReference type="SUPFAM" id="SSF144292">
    <property type="entry name" value="occludin/ELL-like"/>
    <property type="match status" value="1"/>
</dbReference>
<feature type="region of interest" description="Disordered" evidence="1">
    <location>
        <begin position="633"/>
        <end position="831"/>
    </location>
</feature>
<feature type="compositionally biased region" description="Basic and acidic residues" evidence="1">
    <location>
        <begin position="415"/>
        <end position="425"/>
    </location>
</feature>
<feature type="compositionally biased region" description="Polar residues" evidence="1">
    <location>
        <begin position="1046"/>
        <end position="1061"/>
    </location>
</feature>
<feature type="compositionally biased region" description="Basic and acidic residues" evidence="1">
    <location>
        <begin position="398"/>
        <end position="407"/>
    </location>
</feature>
<feature type="region of interest" description="Disordered" evidence="1">
    <location>
        <begin position="1109"/>
        <end position="1145"/>
    </location>
</feature>
<feature type="compositionally biased region" description="Low complexity" evidence="1">
    <location>
        <begin position="486"/>
        <end position="497"/>
    </location>
</feature>
<dbReference type="GeneID" id="105113823"/>
<dbReference type="KEGG" id="peu:105113823"/>
<feature type="compositionally biased region" description="Basic and acidic residues" evidence="1">
    <location>
        <begin position="457"/>
        <end position="469"/>
    </location>
</feature>
<feature type="compositionally biased region" description="Acidic residues" evidence="1">
    <location>
        <begin position="548"/>
        <end position="559"/>
    </location>
</feature>
<feature type="compositionally biased region" description="Low complexity" evidence="1">
    <location>
        <begin position="507"/>
        <end position="543"/>
    </location>
</feature>
<feature type="domain" description="OCEL" evidence="2">
    <location>
        <begin position="1144"/>
        <end position="1252"/>
    </location>
</feature>
<protein>
    <submittedName>
        <fullName evidence="4">Dentin sialophosphoprotein isoform X1</fullName>
    </submittedName>
</protein>
<feature type="compositionally biased region" description="Basic and acidic residues" evidence="1">
    <location>
        <begin position="1006"/>
        <end position="1017"/>
    </location>
</feature>